<feature type="region of interest" description="Disordered" evidence="1">
    <location>
        <begin position="145"/>
        <end position="299"/>
    </location>
</feature>
<feature type="region of interest" description="Disordered" evidence="1">
    <location>
        <begin position="335"/>
        <end position="356"/>
    </location>
</feature>
<organism evidence="2 3">
    <name type="scientific">Diplocarpon coronariae</name>
    <dbReference type="NCBI Taxonomy" id="2795749"/>
    <lineage>
        <taxon>Eukaryota</taxon>
        <taxon>Fungi</taxon>
        <taxon>Dikarya</taxon>
        <taxon>Ascomycota</taxon>
        <taxon>Pezizomycotina</taxon>
        <taxon>Leotiomycetes</taxon>
        <taxon>Helotiales</taxon>
        <taxon>Drepanopezizaceae</taxon>
        <taxon>Diplocarpon</taxon>
    </lineage>
</organism>
<dbReference type="AlphaFoldDB" id="A0A218ZF93"/>
<proteinExistence type="predicted"/>
<feature type="compositionally biased region" description="Basic and acidic residues" evidence="1">
    <location>
        <begin position="343"/>
        <end position="356"/>
    </location>
</feature>
<name>A0A218ZF93_9HELO</name>
<dbReference type="InParanoid" id="A0A218ZF93"/>
<feature type="compositionally biased region" description="Basic and acidic residues" evidence="1">
    <location>
        <begin position="271"/>
        <end position="287"/>
    </location>
</feature>
<protein>
    <submittedName>
        <fullName evidence="2">Uncharacterized protein</fullName>
    </submittedName>
</protein>
<dbReference type="EMBL" id="MZNU01000059">
    <property type="protein sequence ID" value="OWP05935.1"/>
    <property type="molecule type" value="Genomic_DNA"/>
</dbReference>
<sequence length="356" mass="37560">MPIPGFPVGAGADPLVPLLGGESSDPVQETQVREVCWEESTLAVLLSAVTTVYSVEHTVRAIAPGSLWLQSGRIRLQYHVRGCTGRRPFSESVAKKRSWALWTPVSSTSSKWTDLPGLVDCPRKQDFKGGANEVAWVETRVLALGPGIQDPPSLSRGKAGTGRSRILGAREREEAEEEAEEETGTWEGAGTGEEAEGTGGEAGTEEEAGTGEEAEGTGGEAGTEEEAGTGEGARTGEEAEEAEEGTGGEAGTEEEAEAEGEAEEGTGGEARTGERAGEGAGEETKTEEAEEEEEATLEIDVCRAAATNLGEDRTGRPLAGSRSERAFFTCGNEYVSHLSPRNRPHDCEPKMQVHVM</sequence>
<comment type="caution">
    <text evidence="2">The sequence shown here is derived from an EMBL/GenBank/DDBJ whole genome shotgun (WGS) entry which is preliminary data.</text>
</comment>
<dbReference type="Proteomes" id="UP000242519">
    <property type="component" value="Unassembled WGS sequence"/>
</dbReference>
<evidence type="ECO:0000256" key="1">
    <source>
        <dbReference type="SAM" id="MobiDB-lite"/>
    </source>
</evidence>
<feature type="compositionally biased region" description="Acidic residues" evidence="1">
    <location>
        <begin position="238"/>
        <end position="266"/>
    </location>
</feature>
<keyword evidence="3" id="KW-1185">Reference proteome</keyword>
<feature type="compositionally biased region" description="Acidic residues" evidence="1">
    <location>
        <begin position="288"/>
        <end position="297"/>
    </location>
</feature>
<reference evidence="2 3" key="1">
    <citation type="submission" date="2017-04" db="EMBL/GenBank/DDBJ databases">
        <title>Draft genome sequence of Marssonina coronaria NL1: causal agent of apple blotch.</title>
        <authorList>
            <person name="Cheng Q."/>
        </authorList>
    </citation>
    <scope>NUCLEOTIDE SEQUENCE [LARGE SCALE GENOMIC DNA]</scope>
    <source>
        <strain evidence="2 3">NL1</strain>
    </source>
</reference>
<evidence type="ECO:0000313" key="2">
    <source>
        <dbReference type="EMBL" id="OWP05935.1"/>
    </source>
</evidence>
<evidence type="ECO:0000313" key="3">
    <source>
        <dbReference type="Proteomes" id="UP000242519"/>
    </source>
</evidence>
<feature type="compositionally biased region" description="Acidic residues" evidence="1">
    <location>
        <begin position="203"/>
        <end position="215"/>
    </location>
</feature>
<feature type="compositionally biased region" description="Gly residues" evidence="1">
    <location>
        <begin position="187"/>
        <end position="202"/>
    </location>
</feature>
<accession>A0A218ZF93</accession>
<feature type="compositionally biased region" description="Acidic residues" evidence="1">
    <location>
        <begin position="174"/>
        <end position="184"/>
    </location>
</feature>
<gene>
    <name evidence="2" type="ORF">B2J93_6259</name>
</gene>